<evidence type="ECO:0000313" key="4">
    <source>
        <dbReference type="Proteomes" id="UP001347796"/>
    </source>
</evidence>
<proteinExistence type="predicted"/>
<name>A0AAN8K9X1_PATCE</name>
<dbReference type="Proteomes" id="UP001347796">
    <property type="component" value="Unassembled WGS sequence"/>
</dbReference>
<keyword evidence="1" id="KW-0812">Transmembrane</keyword>
<keyword evidence="1" id="KW-1133">Transmembrane helix</keyword>
<evidence type="ECO:0000313" key="3">
    <source>
        <dbReference type="EMBL" id="KAK6191397.1"/>
    </source>
</evidence>
<accession>A0AAN8K9X1</accession>
<evidence type="ECO:0000259" key="2">
    <source>
        <dbReference type="Pfam" id="PF17517"/>
    </source>
</evidence>
<dbReference type="EMBL" id="JAZGQO010000002">
    <property type="protein sequence ID" value="KAK6191397.1"/>
    <property type="molecule type" value="Genomic_DNA"/>
</dbReference>
<dbReference type="PANTHER" id="PTHR46534">
    <property type="entry name" value="IGGFC_BINDING DOMAIN-CONTAINING PROTEIN"/>
    <property type="match status" value="1"/>
</dbReference>
<comment type="caution">
    <text evidence="3">The sequence shown here is derived from an EMBL/GenBank/DDBJ whole genome shotgun (WGS) entry which is preliminary data.</text>
</comment>
<reference evidence="3 4" key="1">
    <citation type="submission" date="2024-01" db="EMBL/GenBank/DDBJ databases">
        <title>The genome of the rayed Mediterranean limpet Patella caerulea (Linnaeus, 1758).</title>
        <authorList>
            <person name="Anh-Thu Weber A."/>
            <person name="Halstead-Nussloch G."/>
        </authorList>
    </citation>
    <scope>NUCLEOTIDE SEQUENCE [LARGE SCALE GENOMIC DNA]</scope>
    <source>
        <strain evidence="3">AATW-2023a</strain>
        <tissue evidence="3">Whole specimen</tissue>
    </source>
</reference>
<feature type="transmembrane region" description="Helical" evidence="1">
    <location>
        <begin position="522"/>
        <end position="546"/>
    </location>
</feature>
<dbReference type="PANTHER" id="PTHR46534:SF1">
    <property type="entry name" value="IGGFC-BINDING PROTEIN N-TERMINAL DOMAIN-CONTAINING PROTEIN"/>
    <property type="match status" value="1"/>
</dbReference>
<gene>
    <name evidence="3" type="ORF">SNE40_003096</name>
</gene>
<feature type="domain" description="IgGFc-binding protein N-terminal" evidence="2">
    <location>
        <begin position="125"/>
        <end position="343"/>
    </location>
</feature>
<protein>
    <recommendedName>
        <fullName evidence="2">IgGFc-binding protein N-terminal domain-containing protein</fullName>
    </recommendedName>
</protein>
<keyword evidence="1" id="KW-0472">Membrane</keyword>
<dbReference type="Pfam" id="PF17517">
    <property type="entry name" value="IgGFc_binding"/>
    <property type="match status" value="1"/>
</dbReference>
<organism evidence="3 4">
    <name type="scientific">Patella caerulea</name>
    <name type="common">Rayed Mediterranean limpet</name>
    <dbReference type="NCBI Taxonomy" id="87958"/>
    <lineage>
        <taxon>Eukaryota</taxon>
        <taxon>Metazoa</taxon>
        <taxon>Spiralia</taxon>
        <taxon>Lophotrochozoa</taxon>
        <taxon>Mollusca</taxon>
        <taxon>Gastropoda</taxon>
        <taxon>Patellogastropoda</taxon>
        <taxon>Patelloidea</taxon>
        <taxon>Patellidae</taxon>
        <taxon>Patella</taxon>
    </lineage>
</organism>
<dbReference type="AlphaFoldDB" id="A0AAN8K9X1"/>
<dbReference type="InterPro" id="IPR035234">
    <property type="entry name" value="IgGFc-bd_N"/>
</dbReference>
<evidence type="ECO:0000256" key="1">
    <source>
        <dbReference type="SAM" id="Phobius"/>
    </source>
</evidence>
<keyword evidence="4" id="KW-1185">Reference proteome</keyword>
<sequence>MKFKQRCLISYFVWFWTLLVSEMVVAVNGAIVIASYGKEFFLPYLVLCNNDAYLHIVPTTPYSTNVLLTIKLLDNRTIYTNTINQSEVLNVNYSALMDLNGGHYKGWQIISSQAVSVYLKRSKGDMTILLPSDALGTAYLLPSVATVSNDKFRVIVYAVQNNTTINVSGNSFDRITENVTQGNTGEKTTFILNRFESLILETNNMTKCTLSADGAIGVLTLRFNELQSGAACDVLDLKTIETVPLSSSFGKHFYYRKFDQQANLTLYITGEEDGEVLVKTDQTKFQVNLTFNATVSLDFPTARYVTLMASNPIQVYATTVIVITETQEYILNDFFIPSQEQYVRCTMTSSCTELCPLFLNGASSFNSTDPNSFEQFSFSDATESLGFNVSSEIISHYLYNKDIIMKIWTNSSFIYFMCEINTGRVFPLGMRLSKLYRACVPDIVANGGLGDGIDNDCDGQIDEENINMKDDDGDTRIDEDTNFICTPVDITPVRTLPTVAKKKRAPTLLDIAIDEQDSTMPLIAVVLSLTVAIFAVFAVISIFMFLELLSRRKQIRNTKIRPFVS</sequence>